<feature type="region of interest" description="Disordered" evidence="1">
    <location>
        <begin position="1"/>
        <end position="92"/>
    </location>
</feature>
<dbReference type="InterPro" id="IPR010380">
    <property type="entry name" value="DUF975"/>
</dbReference>
<gene>
    <name evidence="4" type="ORF">L0C25_22890</name>
</gene>
<evidence type="ECO:0000313" key="5">
    <source>
        <dbReference type="Proteomes" id="UP001164390"/>
    </source>
</evidence>
<dbReference type="AlphaFoldDB" id="A0AA46YKB2"/>
<proteinExistence type="predicted"/>
<feature type="compositionally biased region" description="Pro residues" evidence="1">
    <location>
        <begin position="1"/>
        <end position="83"/>
    </location>
</feature>
<keyword evidence="5" id="KW-1185">Reference proteome</keyword>
<sequence length="324" mass="33098">MSSSQPPPPGGQPPQGPPPGQPPQGPPPGGGYPPPPPPPPGGGYPPQGPPGGGYPPPGPPGGGYPPQGPPGGGYPPQGPPPGGGYPGQGYGGPQRFSIGEAFNYGWAKFTQNVGTIILAALAWLAILIAFYLVWVLLLSAMGVGLSASFEVDSDGNSSSSGGGFFGVLLIGALMSIVPVIISGVMQAGILRGALQITYGREFTVGTTFSFNNVGRVIGAAVVLAIMISIGYLLCWIPGLIVFFFTQFTMFFIVDKDMSITDAIKSSASFVNKNLGTLIGFYICSLIAYFVGALLCGVGLLLAVPVVIIAQTYAYRVLQGEAVAP</sequence>
<evidence type="ECO:0000259" key="3">
    <source>
        <dbReference type="Pfam" id="PF25231"/>
    </source>
</evidence>
<keyword evidence="2" id="KW-0472">Membrane</keyword>
<dbReference type="InterPro" id="IPR057169">
    <property type="entry name" value="DUF7847"/>
</dbReference>
<dbReference type="PANTHER" id="PTHR40076">
    <property type="entry name" value="MEMBRANE PROTEIN-RELATED"/>
    <property type="match status" value="1"/>
</dbReference>
<evidence type="ECO:0000256" key="2">
    <source>
        <dbReference type="SAM" id="Phobius"/>
    </source>
</evidence>
<feature type="transmembrane region" description="Helical" evidence="2">
    <location>
        <begin position="163"/>
        <end position="190"/>
    </location>
</feature>
<keyword evidence="2" id="KW-0812">Transmembrane</keyword>
<protein>
    <recommendedName>
        <fullName evidence="3">DUF7847 domain-containing protein</fullName>
    </recommendedName>
</protein>
<dbReference type="RefSeq" id="WP_271634134.1">
    <property type="nucleotide sequence ID" value="NZ_CP094970.1"/>
</dbReference>
<keyword evidence="2" id="KW-1133">Transmembrane helix</keyword>
<feature type="transmembrane region" description="Helical" evidence="2">
    <location>
        <begin position="116"/>
        <end position="143"/>
    </location>
</feature>
<dbReference type="KEGG" id="sgrg:L0C25_22890"/>
<feature type="transmembrane region" description="Helical" evidence="2">
    <location>
        <begin position="202"/>
        <end position="229"/>
    </location>
</feature>
<feature type="domain" description="DUF7847" evidence="3">
    <location>
        <begin position="202"/>
        <end position="304"/>
    </location>
</feature>
<dbReference type="PANTHER" id="PTHR40076:SF1">
    <property type="entry name" value="MEMBRANE PROTEIN"/>
    <property type="match status" value="1"/>
</dbReference>
<evidence type="ECO:0000313" key="4">
    <source>
        <dbReference type="EMBL" id="UYM05322.1"/>
    </source>
</evidence>
<reference evidence="4" key="1">
    <citation type="submission" date="2022-01" db="EMBL/GenBank/DDBJ databases">
        <title>Nocardioidaceae gen. sp. A5X3R13.</title>
        <authorList>
            <person name="Lopez Marin M.A."/>
            <person name="Uhlik O."/>
        </authorList>
    </citation>
    <scope>NUCLEOTIDE SEQUENCE</scope>
    <source>
        <strain evidence="4">A5X3R13</strain>
    </source>
</reference>
<dbReference type="EMBL" id="CP094970">
    <property type="protein sequence ID" value="UYM05322.1"/>
    <property type="molecule type" value="Genomic_DNA"/>
</dbReference>
<name>A0AA46YKB2_9ACTN</name>
<accession>A0AA46YKB2</accession>
<dbReference type="Proteomes" id="UP001164390">
    <property type="component" value="Chromosome"/>
</dbReference>
<dbReference type="Pfam" id="PF25231">
    <property type="entry name" value="DUF7847"/>
    <property type="match status" value="1"/>
</dbReference>
<organism evidence="4 5">
    <name type="scientific">Solicola gregarius</name>
    <dbReference type="NCBI Taxonomy" id="2908642"/>
    <lineage>
        <taxon>Bacteria</taxon>
        <taxon>Bacillati</taxon>
        <taxon>Actinomycetota</taxon>
        <taxon>Actinomycetes</taxon>
        <taxon>Propionibacteriales</taxon>
        <taxon>Nocardioidaceae</taxon>
        <taxon>Solicola</taxon>
    </lineage>
</organism>
<evidence type="ECO:0000256" key="1">
    <source>
        <dbReference type="SAM" id="MobiDB-lite"/>
    </source>
</evidence>
<feature type="transmembrane region" description="Helical" evidence="2">
    <location>
        <begin position="274"/>
        <end position="307"/>
    </location>
</feature>
<feature type="transmembrane region" description="Helical" evidence="2">
    <location>
        <begin position="235"/>
        <end position="253"/>
    </location>
</feature>